<evidence type="ECO:0000256" key="4">
    <source>
        <dbReference type="ARBA" id="ARBA00022840"/>
    </source>
</evidence>
<keyword evidence="2" id="KW-0997">Cell inner membrane</keyword>
<dbReference type="SMART" id="SM00382">
    <property type="entry name" value="AAA"/>
    <property type="match status" value="1"/>
</dbReference>
<dbReference type="PANTHER" id="PTHR43038">
    <property type="entry name" value="ATP-BINDING CASSETTE, SUB-FAMILY H, MEMBER 1"/>
    <property type="match status" value="1"/>
</dbReference>
<keyword evidence="7" id="KW-1185">Reference proteome</keyword>
<dbReference type="InterPro" id="IPR017871">
    <property type="entry name" value="ABC_transporter-like_CS"/>
</dbReference>
<dbReference type="InterPro" id="IPR003439">
    <property type="entry name" value="ABC_transporter-like_ATP-bd"/>
</dbReference>
<proteinExistence type="predicted"/>
<comment type="caution">
    <text evidence="6">The sequence shown here is derived from an EMBL/GenBank/DDBJ whole genome shotgun (WGS) entry which is preliminary data.</text>
</comment>
<gene>
    <name evidence="6" type="ORF">C0Z19_07490</name>
</gene>
<dbReference type="GO" id="GO:0005524">
    <property type="term" value="F:ATP binding"/>
    <property type="evidence" value="ECO:0007669"/>
    <property type="project" value="UniProtKB-KW"/>
</dbReference>
<dbReference type="Gene3D" id="3.40.50.300">
    <property type="entry name" value="P-loop containing nucleotide triphosphate hydrolases"/>
    <property type="match status" value="1"/>
</dbReference>
<evidence type="ECO:0000313" key="7">
    <source>
        <dbReference type="Proteomes" id="UP000235347"/>
    </source>
</evidence>
<dbReference type="Pfam" id="PF00005">
    <property type="entry name" value="ABC_tran"/>
    <property type="match status" value="1"/>
</dbReference>
<dbReference type="AlphaFoldDB" id="A0A2N7W9K9"/>
<dbReference type="Proteomes" id="UP000235347">
    <property type="component" value="Unassembled WGS sequence"/>
</dbReference>
<sequence length="344" mass="36586">MSVFSPSTPTDAREPVVVARGLTKRFGTFTAVDRLDLTIGKGEVVGFIGPNGAGKSTAIRMFCALLAPSAGIATVAGFDVAREPESVRAHIGYMSQKFSLYDDLTCRENLRFFAGIYRVPRALLDERLRFAIAMAGIEGREDALVKTLAGGWRQRLALGCAILHRPPVLFLDEPTSGVEPQARRRFWDLIHRLAGDGVTVLVSTHYMDEAEYCNRIALIDAGRLITVGSPSELRGEQLGGQLFELGCAALSEAVTVLRATPAVLDAAIFGDKLHVLVADQPGDAAASAASAASVAASLPARLAQAGIDAPAPVPIRPGLEDVFVQLVTRENRRVEAGRARGATA</sequence>
<evidence type="ECO:0000313" key="6">
    <source>
        <dbReference type="EMBL" id="PMS26084.1"/>
    </source>
</evidence>
<evidence type="ECO:0000259" key="5">
    <source>
        <dbReference type="PROSITE" id="PS50893"/>
    </source>
</evidence>
<keyword evidence="4 6" id="KW-0067">ATP-binding</keyword>
<evidence type="ECO:0000256" key="3">
    <source>
        <dbReference type="ARBA" id="ARBA00022741"/>
    </source>
</evidence>
<dbReference type="PROSITE" id="PS50893">
    <property type="entry name" value="ABC_TRANSPORTER_2"/>
    <property type="match status" value="1"/>
</dbReference>
<protein>
    <submittedName>
        <fullName evidence="6">Multidrug ABC transporter ATP-binding protein</fullName>
    </submittedName>
</protein>
<dbReference type="PANTHER" id="PTHR43038:SF3">
    <property type="entry name" value="ABC TRANSPORTER G FAMILY MEMBER 20 ISOFORM X1"/>
    <property type="match status" value="1"/>
</dbReference>
<dbReference type="PROSITE" id="PS00211">
    <property type="entry name" value="ABC_TRANSPORTER_1"/>
    <property type="match status" value="1"/>
</dbReference>
<keyword evidence="2" id="KW-0472">Membrane</keyword>
<evidence type="ECO:0000256" key="2">
    <source>
        <dbReference type="ARBA" id="ARBA00022519"/>
    </source>
</evidence>
<organism evidence="6 7">
    <name type="scientific">Trinickia soli</name>
    <dbReference type="NCBI Taxonomy" id="380675"/>
    <lineage>
        <taxon>Bacteria</taxon>
        <taxon>Pseudomonadati</taxon>
        <taxon>Pseudomonadota</taxon>
        <taxon>Betaproteobacteria</taxon>
        <taxon>Burkholderiales</taxon>
        <taxon>Burkholderiaceae</taxon>
        <taxon>Trinickia</taxon>
    </lineage>
</organism>
<keyword evidence="3" id="KW-0547">Nucleotide-binding</keyword>
<dbReference type="SUPFAM" id="SSF52540">
    <property type="entry name" value="P-loop containing nucleoside triphosphate hydrolases"/>
    <property type="match status" value="1"/>
</dbReference>
<name>A0A2N7W9K9_9BURK</name>
<dbReference type="InterPro" id="IPR027417">
    <property type="entry name" value="P-loop_NTPase"/>
</dbReference>
<dbReference type="EMBL" id="PNYB01000005">
    <property type="protein sequence ID" value="PMS26084.1"/>
    <property type="molecule type" value="Genomic_DNA"/>
</dbReference>
<dbReference type="InterPro" id="IPR003593">
    <property type="entry name" value="AAA+_ATPase"/>
</dbReference>
<dbReference type="RefSeq" id="WP_102609184.1">
    <property type="nucleotide sequence ID" value="NZ_CADIKD010000008.1"/>
</dbReference>
<evidence type="ECO:0000256" key="1">
    <source>
        <dbReference type="ARBA" id="ARBA00022475"/>
    </source>
</evidence>
<feature type="domain" description="ABC transporter" evidence="5">
    <location>
        <begin position="17"/>
        <end position="246"/>
    </location>
</feature>
<keyword evidence="1" id="KW-1003">Cell membrane</keyword>
<accession>A0A2N7W9K9</accession>
<reference evidence="6 7" key="1">
    <citation type="submission" date="2018-01" db="EMBL/GenBank/DDBJ databases">
        <title>Whole genome analyses suggest that Burkholderia sensu lato contains two further novel genera in the rhizoxinica-symbiotica group Mycetohabitans gen. nov., and Trinickia gen. nov.: implications for the evolution of diazotrophy and nodulation in the Burkholderiaceae.</title>
        <authorList>
            <person name="Estrada-de los Santos P."/>
            <person name="Palmer M."/>
            <person name="Chavez-Ramirez B."/>
            <person name="Beukes C."/>
            <person name="Steenkamp E.T."/>
            <person name="Hirsch A.M."/>
            <person name="Manyaka P."/>
            <person name="Maluk M."/>
            <person name="Lafos M."/>
            <person name="Crook M."/>
            <person name="Gross E."/>
            <person name="Simon M.F."/>
            <person name="Bueno dos Reis Junior F."/>
            <person name="Poole P.S."/>
            <person name="Venter S.N."/>
            <person name="James E.K."/>
        </authorList>
    </citation>
    <scope>NUCLEOTIDE SEQUENCE [LARGE SCALE GENOMIC DNA]</scope>
    <source>
        <strain evidence="6 7">GP25-8</strain>
    </source>
</reference>
<dbReference type="GO" id="GO:0016887">
    <property type="term" value="F:ATP hydrolysis activity"/>
    <property type="evidence" value="ECO:0007669"/>
    <property type="project" value="InterPro"/>
</dbReference>